<dbReference type="HOGENOM" id="CLU_1278868_0_0_1"/>
<reference evidence="2 4" key="2">
    <citation type="journal article" date="2013" name="Nature">
        <title>Insights into bilaterian evolution from three spiralian genomes.</title>
        <authorList>
            <person name="Simakov O."/>
            <person name="Marletaz F."/>
            <person name="Cho S.J."/>
            <person name="Edsinger-Gonzales E."/>
            <person name="Havlak P."/>
            <person name="Hellsten U."/>
            <person name="Kuo D.H."/>
            <person name="Larsson T."/>
            <person name="Lv J."/>
            <person name="Arendt D."/>
            <person name="Savage R."/>
            <person name="Osoegawa K."/>
            <person name="de Jong P."/>
            <person name="Grimwood J."/>
            <person name="Chapman J.A."/>
            <person name="Shapiro H."/>
            <person name="Aerts A."/>
            <person name="Otillar R.P."/>
            <person name="Terry A.Y."/>
            <person name="Boore J.L."/>
            <person name="Grigoriev I.V."/>
            <person name="Lindberg D.R."/>
            <person name="Seaver E.C."/>
            <person name="Weisblat D.A."/>
            <person name="Putnam N.H."/>
            <person name="Rokhsar D.S."/>
        </authorList>
    </citation>
    <scope>NUCLEOTIDE SEQUENCE</scope>
</reference>
<dbReference type="EMBL" id="KB096502">
    <property type="protein sequence ID" value="ESO04431.1"/>
    <property type="molecule type" value="Genomic_DNA"/>
</dbReference>
<dbReference type="InParanoid" id="T1F5Z2"/>
<feature type="region of interest" description="Disordered" evidence="1">
    <location>
        <begin position="185"/>
        <end position="216"/>
    </location>
</feature>
<evidence type="ECO:0000313" key="4">
    <source>
        <dbReference type="Proteomes" id="UP000015101"/>
    </source>
</evidence>
<keyword evidence="4" id="KW-1185">Reference proteome</keyword>
<dbReference type="CTD" id="20204241"/>
<reference evidence="3" key="3">
    <citation type="submission" date="2015-06" db="UniProtKB">
        <authorList>
            <consortium name="EnsemblMetazoa"/>
        </authorList>
    </citation>
    <scope>IDENTIFICATION</scope>
</reference>
<dbReference type="Proteomes" id="UP000015101">
    <property type="component" value="Unassembled WGS sequence"/>
</dbReference>
<name>T1F5Z2_HELRO</name>
<dbReference type="EMBL" id="AMQM01004371">
    <property type="status" value="NOT_ANNOTATED_CDS"/>
    <property type="molecule type" value="Genomic_DNA"/>
</dbReference>
<evidence type="ECO:0000256" key="1">
    <source>
        <dbReference type="SAM" id="MobiDB-lite"/>
    </source>
</evidence>
<sequence length="216" mass="25830">MVINVSSSLPYFRNYFLYQDKCRKFFKDKYESDFTIFYLKFVQYFIQVFHQTNASLEEEENSIFKVINLLSNLKEMLENRIDSQFLSLDIKNGLEKLNNDYEGFEKESEHFKRHNASTERVFSLLESQWADERNHLKLLTVESLAIINYNYKIVSCNRWVLRSALNFASDGEVVREVGREFQRKKPEKAKVASAREQDMEIYEKRKGHEQLDEQQS</sequence>
<dbReference type="KEGG" id="hro:HELRODRAFT_172823"/>
<dbReference type="RefSeq" id="XP_009017700.1">
    <property type="nucleotide sequence ID" value="XM_009019452.1"/>
</dbReference>
<organism evidence="3 4">
    <name type="scientific">Helobdella robusta</name>
    <name type="common">Californian leech</name>
    <dbReference type="NCBI Taxonomy" id="6412"/>
    <lineage>
        <taxon>Eukaryota</taxon>
        <taxon>Metazoa</taxon>
        <taxon>Spiralia</taxon>
        <taxon>Lophotrochozoa</taxon>
        <taxon>Annelida</taxon>
        <taxon>Clitellata</taxon>
        <taxon>Hirudinea</taxon>
        <taxon>Rhynchobdellida</taxon>
        <taxon>Glossiphoniidae</taxon>
        <taxon>Helobdella</taxon>
    </lineage>
</organism>
<proteinExistence type="predicted"/>
<accession>T1F5Z2</accession>
<gene>
    <name evidence="3" type="primary">20204241</name>
    <name evidence="2" type="ORF">HELRODRAFT_172823</name>
</gene>
<reference evidence="4" key="1">
    <citation type="submission" date="2012-12" db="EMBL/GenBank/DDBJ databases">
        <authorList>
            <person name="Hellsten U."/>
            <person name="Grimwood J."/>
            <person name="Chapman J.A."/>
            <person name="Shapiro H."/>
            <person name="Aerts A."/>
            <person name="Otillar R.P."/>
            <person name="Terry A.Y."/>
            <person name="Boore J.L."/>
            <person name="Simakov O."/>
            <person name="Marletaz F."/>
            <person name="Cho S.-J."/>
            <person name="Edsinger-Gonzales E."/>
            <person name="Havlak P."/>
            <person name="Kuo D.-H."/>
            <person name="Larsson T."/>
            <person name="Lv J."/>
            <person name="Arendt D."/>
            <person name="Savage R."/>
            <person name="Osoegawa K."/>
            <person name="de Jong P."/>
            <person name="Lindberg D.R."/>
            <person name="Seaver E.C."/>
            <person name="Weisblat D.A."/>
            <person name="Putnam N.H."/>
            <person name="Grigoriev I.V."/>
            <person name="Rokhsar D.S."/>
        </authorList>
    </citation>
    <scope>NUCLEOTIDE SEQUENCE</scope>
</reference>
<evidence type="ECO:0000313" key="3">
    <source>
        <dbReference type="EnsemblMetazoa" id="HelroP172823"/>
    </source>
</evidence>
<protein>
    <submittedName>
        <fullName evidence="2 3">Uncharacterized protein</fullName>
    </submittedName>
</protein>
<dbReference type="GeneID" id="20204241"/>
<dbReference type="PANTHER" id="PTHR10725:SF74">
    <property type="entry name" value="ERAP1-LIKE C-TERMINAL DOMAIN-CONTAINING PROTEIN"/>
    <property type="match status" value="1"/>
</dbReference>
<evidence type="ECO:0000313" key="2">
    <source>
        <dbReference type="EMBL" id="ESO04431.1"/>
    </source>
</evidence>
<dbReference type="OrthoDB" id="6223661at2759"/>
<dbReference type="PANTHER" id="PTHR10725">
    <property type="entry name" value="THAP DOMAIN-CONTAINING PROTEIN 9"/>
    <property type="match status" value="1"/>
</dbReference>
<dbReference type="EnsemblMetazoa" id="HelroT172823">
    <property type="protein sequence ID" value="HelroP172823"/>
    <property type="gene ID" value="HelroG172823"/>
</dbReference>
<dbReference type="AlphaFoldDB" id="T1F5Z2"/>